<feature type="compositionally biased region" description="Basic and acidic residues" evidence="1">
    <location>
        <begin position="95"/>
        <end position="105"/>
    </location>
</feature>
<evidence type="ECO:0000313" key="2">
    <source>
        <dbReference type="EMBL" id="ELU15696.1"/>
    </source>
</evidence>
<dbReference type="HOGENOM" id="CLU_1724044_0_0_1"/>
<dbReference type="EMBL" id="AMQN01004471">
    <property type="status" value="NOT_ANNOTATED_CDS"/>
    <property type="molecule type" value="Genomic_DNA"/>
</dbReference>
<gene>
    <name evidence="2" type="ORF">CAPTEDRAFT_201114</name>
</gene>
<protein>
    <submittedName>
        <fullName evidence="2 3">Uncharacterized protein</fullName>
    </submittedName>
</protein>
<evidence type="ECO:0000313" key="4">
    <source>
        <dbReference type="Proteomes" id="UP000014760"/>
    </source>
</evidence>
<dbReference type="EMBL" id="AMQN01004470">
    <property type="status" value="NOT_ANNOTATED_CDS"/>
    <property type="molecule type" value="Genomic_DNA"/>
</dbReference>
<proteinExistence type="predicted"/>
<name>R7VHE4_CAPTE</name>
<dbReference type="EnsemblMetazoa" id="CapteT201114">
    <property type="protein sequence ID" value="CapteP201114"/>
    <property type="gene ID" value="CapteG201114"/>
</dbReference>
<organism evidence="2">
    <name type="scientific">Capitella teleta</name>
    <name type="common">Polychaete worm</name>
    <dbReference type="NCBI Taxonomy" id="283909"/>
    <lineage>
        <taxon>Eukaryota</taxon>
        <taxon>Metazoa</taxon>
        <taxon>Spiralia</taxon>
        <taxon>Lophotrochozoa</taxon>
        <taxon>Annelida</taxon>
        <taxon>Polychaeta</taxon>
        <taxon>Sedentaria</taxon>
        <taxon>Scolecida</taxon>
        <taxon>Capitellidae</taxon>
        <taxon>Capitella</taxon>
    </lineage>
</organism>
<reference evidence="2 4" key="2">
    <citation type="journal article" date="2013" name="Nature">
        <title>Insights into bilaterian evolution from three spiralian genomes.</title>
        <authorList>
            <person name="Simakov O."/>
            <person name="Marletaz F."/>
            <person name="Cho S.J."/>
            <person name="Edsinger-Gonzales E."/>
            <person name="Havlak P."/>
            <person name="Hellsten U."/>
            <person name="Kuo D.H."/>
            <person name="Larsson T."/>
            <person name="Lv J."/>
            <person name="Arendt D."/>
            <person name="Savage R."/>
            <person name="Osoegawa K."/>
            <person name="de Jong P."/>
            <person name="Grimwood J."/>
            <person name="Chapman J.A."/>
            <person name="Shapiro H."/>
            <person name="Aerts A."/>
            <person name="Otillar R.P."/>
            <person name="Terry A.Y."/>
            <person name="Boore J.L."/>
            <person name="Grigoriev I.V."/>
            <person name="Lindberg D.R."/>
            <person name="Seaver E.C."/>
            <person name="Weisblat D.A."/>
            <person name="Putnam N.H."/>
            <person name="Rokhsar D.S."/>
        </authorList>
    </citation>
    <scope>NUCLEOTIDE SEQUENCE</scope>
    <source>
        <strain evidence="2 4">I ESC-2004</strain>
    </source>
</reference>
<feature type="region of interest" description="Disordered" evidence="1">
    <location>
        <begin position="72"/>
        <end position="152"/>
    </location>
</feature>
<accession>R7VHE4</accession>
<reference evidence="3" key="3">
    <citation type="submission" date="2015-06" db="UniProtKB">
        <authorList>
            <consortium name="EnsemblMetazoa"/>
        </authorList>
    </citation>
    <scope>IDENTIFICATION</scope>
</reference>
<dbReference type="EMBL" id="KB293638">
    <property type="protein sequence ID" value="ELU15696.1"/>
    <property type="molecule type" value="Genomic_DNA"/>
</dbReference>
<dbReference type="Proteomes" id="UP000014760">
    <property type="component" value="Unassembled WGS sequence"/>
</dbReference>
<evidence type="ECO:0000313" key="3">
    <source>
        <dbReference type="EnsemblMetazoa" id="CapteP201114"/>
    </source>
</evidence>
<reference evidence="4" key="1">
    <citation type="submission" date="2012-12" db="EMBL/GenBank/DDBJ databases">
        <authorList>
            <person name="Hellsten U."/>
            <person name="Grimwood J."/>
            <person name="Chapman J.A."/>
            <person name="Shapiro H."/>
            <person name="Aerts A."/>
            <person name="Otillar R.P."/>
            <person name="Terry A.Y."/>
            <person name="Boore J.L."/>
            <person name="Simakov O."/>
            <person name="Marletaz F."/>
            <person name="Cho S.-J."/>
            <person name="Edsinger-Gonzales E."/>
            <person name="Havlak P."/>
            <person name="Kuo D.-H."/>
            <person name="Larsson T."/>
            <person name="Lv J."/>
            <person name="Arendt D."/>
            <person name="Savage R."/>
            <person name="Osoegawa K."/>
            <person name="de Jong P."/>
            <person name="Lindberg D.R."/>
            <person name="Seaver E.C."/>
            <person name="Weisblat D.A."/>
            <person name="Putnam N.H."/>
            <person name="Grigoriev I.V."/>
            <person name="Rokhsar D.S."/>
        </authorList>
    </citation>
    <scope>NUCLEOTIDE SEQUENCE</scope>
    <source>
        <strain evidence="4">I ESC-2004</strain>
    </source>
</reference>
<evidence type="ECO:0000256" key="1">
    <source>
        <dbReference type="SAM" id="MobiDB-lite"/>
    </source>
</evidence>
<sequence>MVYLPRGQQEREKEVVIMWTRMGAPAPGNIWTANHFVPIVPDVTRSWPSPLATSTPMRKRFQNSFINMNFSPTGSTTDTASEIGHTAVADEDLDDGHGSLTEDRQSPVFGSSTIKKAPETGRTAVADELADDGQNSPTEDRLSPVFGRRVVE</sequence>
<dbReference type="AlphaFoldDB" id="R7VHE4"/>
<keyword evidence="4" id="KW-1185">Reference proteome</keyword>